<dbReference type="OrthoDB" id="3518308at2759"/>
<proteinExistence type="predicted"/>
<gene>
    <name evidence="1" type="ORF">B2J93_6619</name>
</gene>
<name>A0A218YUC9_9HELO</name>
<dbReference type="Proteomes" id="UP000242519">
    <property type="component" value="Unassembled WGS sequence"/>
</dbReference>
<evidence type="ECO:0000313" key="2">
    <source>
        <dbReference type="Proteomes" id="UP000242519"/>
    </source>
</evidence>
<protein>
    <submittedName>
        <fullName evidence="1">Uncharacterized protein</fullName>
    </submittedName>
</protein>
<comment type="caution">
    <text evidence="1">The sequence shown here is derived from an EMBL/GenBank/DDBJ whole genome shotgun (WGS) entry which is preliminary data.</text>
</comment>
<dbReference type="EMBL" id="MZNU01000371">
    <property type="protein sequence ID" value="OWO99042.1"/>
    <property type="molecule type" value="Genomic_DNA"/>
</dbReference>
<evidence type="ECO:0000313" key="1">
    <source>
        <dbReference type="EMBL" id="OWO99042.1"/>
    </source>
</evidence>
<sequence length="473" mass="53403">MSGPASTTATRPRPPFWDAKELLIEYASWAYVMDTLTLTAIDPCKFASFEPGRLLEVDDGAPLYTGPDLHVALEAGAMSHYREKSMQEFYNTHFKDSPQGIPAQSFQNGVAELLDKELAKLGYPKDMFEDHLSKARALAIHRSKDGIIPFDSMEFQEESLEDRAKHEFDVLLVTLRGGFPGNIDTQRLYFDFITEYHTFLAVLQDASQLSVIPPVDFNKLTKVASPTGDFDDEAGQSQQSALELIIPSPANLLTMGSGSSFRQSPKEENTDRGYTVAHGPWLYRVVRNLEIISGRGKNGIDAWDREIGKDKSSYLAMIDLVKTARRKNPGETITVLIKHSLDEEVCTQWRNHLADEAAEDQRSRENLRAKGLDEEIGDPFMEFWSNRKADENAIIMKNSIAATHAEHVFQTLQEERVRSAREHGGRYSPDYVQQAITGDVSTLREKLEVEKRDVIKKREDEVAFEKSLRGLWA</sequence>
<accession>A0A218YUC9</accession>
<organism evidence="1 2">
    <name type="scientific">Diplocarpon coronariae</name>
    <dbReference type="NCBI Taxonomy" id="2795749"/>
    <lineage>
        <taxon>Eukaryota</taxon>
        <taxon>Fungi</taxon>
        <taxon>Dikarya</taxon>
        <taxon>Ascomycota</taxon>
        <taxon>Pezizomycotina</taxon>
        <taxon>Leotiomycetes</taxon>
        <taxon>Helotiales</taxon>
        <taxon>Drepanopezizaceae</taxon>
        <taxon>Diplocarpon</taxon>
    </lineage>
</organism>
<dbReference type="InParanoid" id="A0A218YUC9"/>
<dbReference type="AlphaFoldDB" id="A0A218YUC9"/>
<reference evidence="1 2" key="1">
    <citation type="submission" date="2017-04" db="EMBL/GenBank/DDBJ databases">
        <title>Draft genome sequence of Marssonina coronaria NL1: causal agent of apple blotch.</title>
        <authorList>
            <person name="Cheng Q."/>
        </authorList>
    </citation>
    <scope>NUCLEOTIDE SEQUENCE [LARGE SCALE GENOMIC DNA]</scope>
    <source>
        <strain evidence="1 2">NL1</strain>
    </source>
</reference>
<keyword evidence="2" id="KW-1185">Reference proteome</keyword>